<dbReference type="InterPro" id="IPR015421">
    <property type="entry name" value="PyrdxlP-dep_Trfase_major"/>
</dbReference>
<comment type="catalytic activity">
    <reaction evidence="6">
        <text>L-aspartate + 2-oxoglutarate = oxaloacetate + L-glutamate</text>
        <dbReference type="Rhea" id="RHEA:21824"/>
        <dbReference type="ChEBI" id="CHEBI:16452"/>
        <dbReference type="ChEBI" id="CHEBI:16810"/>
        <dbReference type="ChEBI" id="CHEBI:29985"/>
        <dbReference type="ChEBI" id="CHEBI:29991"/>
        <dbReference type="EC" id="2.6.1.1"/>
    </reaction>
</comment>
<evidence type="ECO:0000259" key="8">
    <source>
        <dbReference type="Pfam" id="PF00155"/>
    </source>
</evidence>
<dbReference type="PANTHER" id="PTHR46383:SF1">
    <property type="entry name" value="ASPARTATE AMINOTRANSFERASE"/>
    <property type="match status" value="1"/>
</dbReference>
<keyword evidence="4 7" id="KW-0808">Transferase</keyword>
<comment type="cofactor">
    <cofactor evidence="1 7">
        <name>pyridoxal 5'-phosphate</name>
        <dbReference type="ChEBI" id="CHEBI:597326"/>
    </cofactor>
</comment>
<accession>A0AAU8AF95</accession>
<evidence type="ECO:0000256" key="5">
    <source>
        <dbReference type="ARBA" id="ARBA00022898"/>
    </source>
</evidence>
<comment type="similarity">
    <text evidence="2 7">Belongs to the class-I pyridoxal-phosphate-dependent aminotransferase family.</text>
</comment>
<dbReference type="AlphaFoldDB" id="A0AAU8AF95"/>
<dbReference type="SUPFAM" id="SSF53383">
    <property type="entry name" value="PLP-dependent transferases"/>
    <property type="match status" value="1"/>
</dbReference>
<keyword evidence="5" id="KW-0663">Pyridoxal phosphate</keyword>
<dbReference type="RefSeq" id="WP_353471993.1">
    <property type="nucleotide sequence ID" value="NZ_CP123384.1"/>
</dbReference>
<evidence type="ECO:0000313" key="9">
    <source>
        <dbReference type="EMBL" id="XCC93168.1"/>
    </source>
</evidence>
<protein>
    <recommendedName>
        <fullName evidence="7">Aminotransferase</fullName>
        <ecNumber evidence="7">2.6.1.-</ecNumber>
    </recommendedName>
</protein>
<organism evidence="9">
    <name type="scientific">Alloyangia sp. H15</name>
    <dbReference type="NCBI Taxonomy" id="3029062"/>
    <lineage>
        <taxon>Bacteria</taxon>
        <taxon>Pseudomonadati</taxon>
        <taxon>Pseudomonadota</taxon>
        <taxon>Alphaproteobacteria</taxon>
        <taxon>Rhodobacterales</taxon>
        <taxon>Roseobacteraceae</taxon>
        <taxon>Alloyangia</taxon>
    </lineage>
</organism>
<dbReference type="Gene3D" id="3.40.640.10">
    <property type="entry name" value="Type I PLP-dependent aspartate aminotransferase-like (Major domain)"/>
    <property type="match status" value="1"/>
</dbReference>
<sequence length="395" mass="41398">MPPLSTRITSLNAGGGDGWEIFYKARALRAAGVAVTELTIGEPDVRTEAPILAEMHRAATAGHTGYAVVPGIPALRDAIAARVTERTGVATSRDNVLVTPGGQSALFAAHMAACNPGDAALMVEPHYVTYPGTIRAAGAIPHGIETRPEHSFFPDAAEVRRRARETGAAALLVNSPNNPTGAVYPRSVLEGLAAAARDEDFWLISDEVYDTQIWEGEHLSPRALPGMAERTMVIGSLSKSHAMTGSRIGWLIAPEPAIAVLIDLATNTTYGVPGYIQDAALYALTADESLEPRVAAPFRRRRALAQEILAGQTIVGLVPSGGAMYLFLDIRATGLSGIAFADALLDAHRIAVMPGESFGPSAAGFLRVAMTIPDEAFAAALSTLTGFAARLSKAA</sequence>
<evidence type="ECO:0000256" key="7">
    <source>
        <dbReference type="RuleBase" id="RU000481"/>
    </source>
</evidence>
<proteinExistence type="inferred from homology"/>
<dbReference type="InterPro" id="IPR050596">
    <property type="entry name" value="AspAT/PAT-like"/>
</dbReference>
<dbReference type="Pfam" id="PF00155">
    <property type="entry name" value="Aminotran_1_2"/>
    <property type="match status" value="1"/>
</dbReference>
<name>A0AAU8AF95_9RHOB</name>
<evidence type="ECO:0000256" key="3">
    <source>
        <dbReference type="ARBA" id="ARBA00022576"/>
    </source>
</evidence>
<dbReference type="EMBL" id="CP123384">
    <property type="protein sequence ID" value="XCC93168.1"/>
    <property type="molecule type" value="Genomic_DNA"/>
</dbReference>
<keyword evidence="3 7" id="KW-0032">Aminotransferase</keyword>
<dbReference type="InterPro" id="IPR004838">
    <property type="entry name" value="NHTrfase_class1_PyrdxlP-BS"/>
</dbReference>
<dbReference type="PANTHER" id="PTHR46383">
    <property type="entry name" value="ASPARTATE AMINOTRANSFERASE"/>
    <property type="match status" value="1"/>
</dbReference>
<dbReference type="EC" id="2.6.1.-" evidence="7"/>
<evidence type="ECO:0000256" key="1">
    <source>
        <dbReference type="ARBA" id="ARBA00001933"/>
    </source>
</evidence>
<feature type="domain" description="Aminotransferase class I/classII large" evidence="8">
    <location>
        <begin position="35"/>
        <end position="382"/>
    </location>
</feature>
<dbReference type="GO" id="GO:0006520">
    <property type="term" value="P:amino acid metabolic process"/>
    <property type="evidence" value="ECO:0007669"/>
    <property type="project" value="InterPro"/>
</dbReference>
<dbReference type="InterPro" id="IPR015424">
    <property type="entry name" value="PyrdxlP-dep_Trfase"/>
</dbReference>
<dbReference type="PROSITE" id="PS00105">
    <property type="entry name" value="AA_TRANSFER_CLASS_1"/>
    <property type="match status" value="1"/>
</dbReference>
<dbReference type="GO" id="GO:0004069">
    <property type="term" value="F:L-aspartate:2-oxoglutarate aminotransferase activity"/>
    <property type="evidence" value="ECO:0007669"/>
    <property type="project" value="UniProtKB-EC"/>
</dbReference>
<gene>
    <name evidence="9" type="ORF">PVT71_11865</name>
</gene>
<evidence type="ECO:0000256" key="6">
    <source>
        <dbReference type="ARBA" id="ARBA00049185"/>
    </source>
</evidence>
<evidence type="ECO:0000256" key="2">
    <source>
        <dbReference type="ARBA" id="ARBA00007441"/>
    </source>
</evidence>
<dbReference type="GO" id="GO:0030170">
    <property type="term" value="F:pyridoxal phosphate binding"/>
    <property type="evidence" value="ECO:0007669"/>
    <property type="project" value="InterPro"/>
</dbReference>
<reference evidence="9" key="1">
    <citation type="submission" date="2023-02" db="EMBL/GenBank/DDBJ databases">
        <title>Description and genomic characterization of Salipiger bruguierae sp. nov., isolated from the sediment of mangrove plant Bruguiera sexangula.</title>
        <authorList>
            <person name="Long M."/>
        </authorList>
    </citation>
    <scope>NUCLEOTIDE SEQUENCE</scope>
    <source>
        <strain evidence="9">H15</strain>
    </source>
</reference>
<dbReference type="CDD" id="cd00609">
    <property type="entry name" value="AAT_like"/>
    <property type="match status" value="1"/>
</dbReference>
<evidence type="ECO:0000256" key="4">
    <source>
        <dbReference type="ARBA" id="ARBA00022679"/>
    </source>
</evidence>
<dbReference type="InterPro" id="IPR004839">
    <property type="entry name" value="Aminotransferase_I/II_large"/>
</dbReference>